<feature type="compositionally biased region" description="Polar residues" evidence="1">
    <location>
        <begin position="61"/>
        <end position="70"/>
    </location>
</feature>
<keyword evidence="2" id="KW-1185">Reference proteome</keyword>
<gene>
    <name evidence="3" type="primary">LOC106476487</name>
</gene>
<accession>A0ABM1RXE8</accession>
<feature type="region of interest" description="Disordered" evidence="1">
    <location>
        <begin position="48"/>
        <end position="71"/>
    </location>
</feature>
<dbReference type="GeneID" id="106476487"/>
<evidence type="ECO:0000313" key="3">
    <source>
        <dbReference type="RefSeq" id="XP_022236053.1"/>
    </source>
</evidence>
<dbReference type="Proteomes" id="UP000694941">
    <property type="component" value="Unplaced"/>
</dbReference>
<evidence type="ECO:0000256" key="1">
    <source>
        <dbReference type="SAM" id="MobiDB-lite"/>
    </source>
</evidence>
<organism evidence="2 3">
    <name type="scientific">Limulus polyphemus</name>
    <name type="common">Atlantic horseshoe crab</name>
    <dbReference type="NCBI Taxonomy" id="6850"/>
    <lineage>
        <taxon>Eukaryota</taxon>
        <taxon>Metazoa</taxon>
        <taxon>Ecdysozoa</taxon>
        <taxon>Arthropoda</taxon>
        <taxon>Chelicerata</taxon>
        <taxon>Merostomata</taxon>
        <taxon>Xiphosura</taxon>
        <taxon>Limulidae</taxon>
        <taxon>Limulus</taxon>
    </lineage>
</organism>
<dbReference type="RefSeq" id="XP_022236053.1">
    <property type="nucleotide sequence ID" value="XM_022380345.1"/>
</dbReference>
<protein>
    <submittedName>
        <fullName evidence="3">Uncharacterized protein LOC106476487</fullName>
    </submittedName>
</protein>
<evidence type="ECO:0000313" key="2">
    <source>
        <dbReference type="Proteomes" id="UP000694941"/>
    </source>
</evidence>
<name>A0ABM1RXE8_LIMPO</name>
<dbReference type="PANTHER" id="PTHR21523:SF14">
    <property type="entry name" value="EXPORTED REPETITIVE PROTEIN"/>
    <property type="match status" value="1"/>
</dbReference>
<reference evidence="3" key="1">
    <citation type="submission" date="2025-08" db="UniProtKB">
        <authorList>
            <consortium name="RefSeq"/>
        </authorList>
    </citation>
    <scope>IDENTIFICATION</scope>
    <source>
        <tissue evidence="3">Muscle</tissue>
    </source>
</reference>
<dbReference type="PANTHER" id="PTHR21523">
    <property type="match status" value="1"/>
</dbReference>
<proteinExistence type="predicted"/>
<sequence>MICVGRSHFFCFNHPVESREVTVNPNVAVLVVPNAFSSDCSSEVKSLDNDLRESPDVSEFESINDTQSASQDERSLLVQEGVCTLLQEMEGLKMEKGKNHEDGLKLREIINTCAEYESSSGKENDLKELEEKEDQEVCSSTCTNQKVCSSSCTDQKVCSSSCTDQKVCSSSCTDQEVCSSSCTDQEVCSSSCTNQEVCSSSCTDQEVCSSSCTDQEVCSSSCTDQEVCSSSCTDQEVCSSSCTDQEVCSSTCTDQEVCSSTCIDQEVCSPTCTDDASHSESFTLATSVGEHKVENLEEITFNGLGPPFLEKEYNYSPSYNLPTHSSPYQSRIKTNGSLQRDWINHVSSPIGEPKSHKGMFGDSDSNVSQTSLHSFSSDDELMYVVTPHPGSKYSLSSQQAYYSSLNPSIPRTGTATIACPQSPRNRIRTVVSKENSNRFTQKDRDDCNSQEQQLNLDVSLHMKATCARASLSYASGDLVSYLKHWN</sequence>